<dbReference type="SMART" id="SM00448">
    <property type="entry name" value="REC"/>
    <property type="match status" value="1"/>
</dbReference>
<dbReference type="InterPro" id="IPR046947">
    <property type="entry name" value="LytR-like"/>
</dbReference>
<evidence type="ECO:0000256" key="2">
    <source>
        <dbReference type="ARBA" id="ARBA00024867"/>
    </source>
</evidence>
<evidence type="ECO:0000256" key="1">
    <source>
        <dbReference type="ARBA" id="ARBA00018672"/>
    </source>
</evidence>
<dbReference type="STRING" id="94869.SAMN04488529_106134"/>
<dbReference type="InterPro" id="IPR001789">
    <property type="entry name" value="Sig_transdc_resp-reg_receiver"/>
</dbReference>
<dbReference type="Pfam" id="PF04397">
    <property type="entry name" value="LytTR"/>
    <property type="match status" value="1"/>
</dbReference>
<dbReference type="GO" id="GO:0000156">
    <property type="term" value="F:phosphorelay response regulator activity"/>
    <property type="evidence" value="ECO:0007669"/>
    <property type="project" value="InterPro"/>
</dbReference>
<evidence type="ECO:0000313" key="5">
    <source>
        <dbReference type="EMBL" id="SDP50455.1"/>
    </source>
</evidence>
<evidence type="ECO:0000259" key="4">
    <source>
        <dbReference type="PROSITE" id="PS50110"/>
    </source>
</evidence>
<evidence type="ECO:0000256" key="3">
    <source>
        <dbReference type="PROSITE-ProRule" id="PRU00169"/>
    </source>
</evidence>
<dbReference type="InterPro" id="IPR007492">
    <property type="entry name" value="LytTR_DNA-bd_dom"/>
</dbReference>
<dbReference type="SUPFAM" id="SSF52172">
    <property type="entry name" value="CheY-like"/>
    <property type="match status" value="1"/>
</dbReference>
<dbReference type="Gene3D" id="2.40.50.1020">
    <property type="entry name" value="LytTr DNA-binding domain"/>
    <property type="match status" value="1"/>
</dbReference>
<protein>
    <recommendedName>
        <fullName evidence="1">Stage 0 sporulation protein A homolog</fullName>
    </recommendedName>
</protein>
<organism evidence="5 6">
    <name type="scientific">Clostridium gasigenes</name>
    <dbReference type="NCBI Taxonomy" id="94869"/>
    <lineage>
        <taxon>Bacteria</taxon>
        <taxon>Bacillati</taxon>
        <taxon>Bacillota</taxon>
        <taxon>Clostridia</taxon>
        <taxon>Eubacteriales</taxon>
        <taxon>Clostridiaceae</taxon>
        <taxon>Clostridium</taxon>
    </lineage>
</organism>
<keyword evidence="5" id="KW-0238">DNA-binding</keyword>
<dbReference type="SMART" id="SM00850">
    <property type="entry name" value="LytTR"/>
    <property type="match status" value="1"/>
</dbReference>
<dbReference type="InterPro" id="IPR011006">
    <property type="entry name" value="CheY-like_superfamily"/>
</dbReference>
<dbReference type="Pfam" id="PF00072">
    <property type="entry name" value="Response_reg"/>
    <property type="match status" value="1"/>
</dbReference>
<dbReference type="AlphaFoldDB" id="A0A1H0T9C6"/>
<dbReference type="OrthoDB" id="9809318at2"/>
<dbReference type="Gene3D" id="3.40.50.2300">
    <property type="match status" value="1"/>
</dbReference>
<keyword evidence="3" id="KW-0597">Phosphoprotein</keyword>
<dbReference type="CDD" id="cd00156">
    <property type="entry name" value="REC"/>
    <property type="match status" value="1"/>
</dbReference>
<reference evidence="5 6" key="1">
    <citation type="submission" date="2016-10" db="EMBL/GenBank/DDBJ databases">
        <authorList>
            <person name="de Groot N.N."/>
        </authorList>
    </citation>
    <scope>NUCLEOTIDE SEQUENCE [LARGE SCALE GENOMIC DNA]</scope>
    <source>
        <strain evidence="5 6">DSM 12272</strain>
    </source>
</reference>
<dbReference type="GO" id="GO:0003677">
    <property type="term" value="F:DNA binding"/>
    <property type="evidence" value="ECO:0007669"/>
    <property type="project" value="UniProtKB-KW"/>
</dbReference>
<dbReference type="Proteomes" id="UP000198597">
    <property type="component" value="Unassembled WGS sequence"/>
</dbReference>
<dbReference type="PANTHER" id="PTHR37299">
    <property type="entry name" value="TRANSCRIPTIONAL REGULATOR-RELATED"/>
    <property type="match status" value="1"/>
</dbReference>
<gene>
    <name evidence="5" type="ORF">SAMN04488529_106134</name>
</gene>
<dbReference type="RefSeq" id="WP_089969917.1">
    <property type="nucleotide sequence ID" value="NZ_FNJM01000006.1"/>
</dbReference>
<feature type="domain" description="Response regulatory" evidence="4">
    <location>
        <begin position="2"/>
        <end position="119"/>
    </location>
</feature>
<keyword evidence="6" id="KW-1185">Reference proteome</keyword>
<proteinExistence type="predicted"/>
<comment type="function">
    <text evidence="2">May play the central regulatory role in sporulation. It may be an element of the effector pathway responsible for the activation of sporulation genes in response to nutritional stress. Spo0A may act in concert with spo0H (a sigma factor) to control the expression of some genes that are critical to the sporulation process.</text>
</comment>
<feature type="modified residue" description="4-aspartylphosphate" evidence="3">
    <location>
        <position position="53"/>
    </location>
</feature>
<sequence>MNILIVEDIDVQRRALVQIIKASFEDINIYSAENATTAIRILEEKNINLFILDINLEGESGIDLAKKIREYNRYELTGVVFITSEIMHLLNAFKDIHCYDYLVKPYNEDEISRIINVFLNHNREIKNDDIDDNYTFLNLDKDIRIKLYHRDVIFIEYCLNRCKVHTKKNIYKIKGKSLSSLVAEMDSRDLVQSHKSYVININHINAIIKDYEKLWSINFHDYSEEAKLGYTYKNNVLSLLARKEVDNRS</sequence>
<name>A0A1H0T9C6_9CLOT</name>
<dbReference type="PROSITE" id="PS50110">
    <property type="entry name" value="RESPONSE_REGULATORY"/>
    <property type="match status" value="1"/>
</dbReference>
<evidence type="ECO:0000313" key="6">
    <source>
        <dbReference type="Proteomes" id="UP000198597"/>
    </source>
</evidence>
<accession>A0A1H0T9C6</accession>
<dbReference type="PANTHER" id="PTHR37299:SF1">
    <property type="entry name" value="STAGE 0 SPORULATION PROTEIN A HOMOLOG"/>
    <property type="match status" value="1"/>
</dbReference>
<dbReference type="EMBL" id="FNJM01000006">
    <property type="protein sequence ID" value="SDP50455.1"/>
    <property type="molecule type" value="Genomic_DNA"/>
</dbReference>